<accession>M4QPJ9</accession>
<name>M4QPJ9_9CAUD</name>
<dbReference type="RefSeq" id="YP_007674548.1">
    <property type="nucleotide sequence ID" value="NC_020851.1"/>
</dbReference>
<dbReference type="Proteomes" id="UP000201252">
    <property type="component" value="Segment"/>
</dbReference>
<evidence type="ECO:0000313" key="2">
    <source>
        <dbReference type="Proteomes" id="UP000201252"/>
    </source>
</evidence>
<protein>
    <submittedName>
        <fullName evidence="1">Uncharacterized protein</fullName>
    </submittedName>
</protein>
<proteinExistence type="predicted"/>
<dbReference type="EMBL" id="HQ633071">
    <property type="protein sequence ID" value="AGH31696.1"/>
    <property type="molecule type" value="Genomic_DNA"/>
</dbReference>
<reference evidence="1 2" key="1">
    <citation type="submission" date="2010-10" db="EMBL/GenBank/DDBJ databases">
        <title>The Genome Sequence of Synechococcus phage S-SKS1.</title>
        <authorList>
            <consortium name="The Broad Institute Genome Sequencing Platform"/>
            <person name="Henn M.R."/>
            <person name="Clokie M."/>
            <person name="Levin J."/>
            <person name="Malboeuf C."/>
            <person name="Casali M."/>
            <person name="Russ C."/>
            <person name="Lennon N."/>
            <person name="Chapman S.B."/>
            <person name="Erlich R."/>
            <person name="Young S.K."/>
            <person name="Yandava C."/>
            <person name="Zeng Q."/>
            <person name="Alvarado L."/>
            <person name="Anderson S."/>
            <person name="Berlin A."/>
            <person name="Chen Z."/>
            <person name="Freedman E."/>
            <person name="Gellesch M."/>
            <person name="Goldberg J."/>
            <person name="Green L."/>
            <person name="Griggs A."/>
            <person name="Gujja S."/>
            <person name="Heilman E.R."/>
            <person name="Heiman D."/>
            <person name="Hollinger A."/>
            <person name="Howarth C."/>
            <person name="Larson L."/>
            <person name="Mehta T."/>
            <person name="Pearson M."/>
            <person name="Roberts A."/>
            <person name="Ryan E."/>
            <person name="Saif S."/>
            <person name="Shea T."/>
            <person name="Shenoy N."/>
            <person name="Sisk P."/>
            <person name="Stolte C."/>
            <person name="Sykes S."/>
            <person name="White J."/>
            <person name="Haas B."/>
            <person name="Nusbaum C."/>
            <person name="Birren B."/>
        </authorList>
    </citation>
    <scope>NUCLEOTIDE SEQUENCE [LARGE SCALE GENOMIC DNA]</scope>
</reference>
<dbReference type="OrthoDB" id="40921at10239"/>
<sequence>MYAHKRIISVTLDIECYDDLNLKDIDWNDILGLEGDENVDISIRETVDVY</sequence>
<keyword evidence="2" id="KW-1185">Reference proteome</keyword>
<dbReference type="GeneID" id="15011101"/>
<organism evidence="1 2">
    <name type="scientific">Synechococcus phage S-SKS1</name>
    <dbReference type="NCBI Taxonomy" id="754042"/>
    <lineage>
        <taxon>Viruses</taxon>
        <taxon>Duplodnaviria</taxon>
        <taxon>Heunggongvirae</taxon>
        <taxon>Uroviricota</taxon>
        <taxon>Caudoviricetes</taxon>
        <taxon>Llyrvirus</taxon>
        <taxon>Llyrvirus SSKS1</taxon>
    </lineage>
</organism>
<gene>
    <name evidence="1" type="ORF">SWZG_00190</name>
</gene>
<evidence type="ECO:0000313" key="1">
    <source>
        <dbReference type="EMBL" id="AGH31696.1"/>
    </source>
</evidence>
<dbReference type="KEGG" id="vg:15011101"/>